<dbReference type="Pfam" id="PF02581">
    <property type="entry name" value="TMP-TENI"/>
    <property type="match status" value="1"/>
</dbReference>
<keyword evidence="4" id="KW-0511">Multifunctional enzyme</keyword>
<dbReference type="NCBIfam" id="TIGR00097">
    <property type="entry name" value="HMP-P_kinase"/>
    <property type="match status" value="1"/>
</dbReference>
<dbReference type="GO" id="GO:0009228">
    <property type="term" value="P:thiamine biosynthetic process"/>
    <property type="evidence" value="ECO:0007669"/>
    <property type="project" value="UniProtKB-KW"/>
</dbReference>
<dbReference type="SUPFAM" id="SSF53613">
    <property type="entry name" value="Ribokinase-like"/>
    <property type="match status" value="1"/>
</dbReference>
<protein>
    <recommendedName>
        <fullName evidence="3">hydroxymethylpyrimidine kinase</fullName>
        <ecNumber evidence="3">2.7.1.49</ecNumber>
    </recommendedName>
</protein>
<evidence type="ECO:0000259" key="6">
    <source>
        <dbReference type="Pfam" id="PF08543"/>
    </source>
</evidence>
<dbReference type="EC" id="2.7.1.49" evidence="3"/>
<keyword evidence="7" id="KW-0808">Transferase</keyword>
<comment type="cofactor">
    <cofactor evidence="1">
        <name>Mg(2+)</name>
        <dbReference type="ChEBI" id="CHEBI:18420"/>
    </cofactor>
</comment>
<dbReference type="GO" id="GO:0009229">
    <property type="term" value="P:thiamine diphosphate biosynthetic process"/>
    <property type="evidence" value="ECO:0007669"/>
    <property type="project" value="UniProtKB-UniPathway"/>
</dbReference>
<dbReference type="CDD" id="cd01169">
    <property type="entry name" value="HMPP_kinase"/>
    <property type="match status" value="1"/>
</dbReference>
<dbReference type="InterPro" id="IPR013749">
    <property type="entry name" value="PM/HMP-P_kinase-1"/>
</dbReference>
<reference evidence="7 8" key="1">
    <citation type="submission" date="2017-07" db="EMBL/GenBank/DDBJ databases">
        <title>Complete Genome Sequence of the cosmetic ferment Vitreoscilla filiformis (ATCC15551).</title>
        <authorList>
            <person name="Contreras S."/>
            <person name="Sagory-Zalkind P."/>
            <person name="Blanquart H."/>
            <person name="Iltis A."/>
            <person name="Morand S.C."/>
        </authorList>
    </citation>
    <scope>NUCLEOTIDE SEQUENCE [LARGE SCALE GENOMIC DNA]</scope>
    <source>
        <strain evidence="7 8">ATCC 15551</strain>
    </source>
</reference>
<comment type="pathway">
    <text evidence="2">Cofactor biosynthesis; thiamine diphosphate biosynthesis.</text>
</comment>
<keyword evidence="7" id="KW-0418">Kinase</keyword>
<dbReference type="GO" id="GO:0005829">
    <property type="term" value="C:cytosol"/>
    <property type="evidence" value="ECO:0007669"/>
    <property type="project" value="TreeGrafter"/>
</dbReference>
<dbReference type="Proteomes" id="UP000199729">
    <property type="component" value="Chromosome"/>
</dbReference>
<sequence>MNLTTCITDTHEGAWPVLWAIAGTDSGGGAGLAADQRAADACGVHLAPIVAAVTAQNTRAVQRIDVQPLASLGAQMAALADDLPPCVIKTGLLGHADTVIAVARQVDALRERGPVALVVDPVLRASTGAGFADEATLQAYREWLLPRATVLTPNRREAAQLLGRPDPLDAGTLPAMAEALRALGVESVCITGGDSPETGLCHDWLATPEACGWLTAPRVATAHTHGTGCTFASGLASALARGFCAADAAVLAKMLTTDALRRARPIGAGAGPGPVRADARFVLDPSLLPVLWDERQPPTRTALGLPPLETGVADHAVSWPVPGVPHVPGLYAIVDSSQRAHAVLQAATASNAPAPTIQLRIKAAPGQAPDDAAWHATLALEIRAAQAATDAAGAALYINDHWQLALRLGAPGLHLGQSDLLALSAEDRQTLRQAQANGIRLGLSSHSLWELARAAGWRPSYIACGPVWPTVTKDMPWHPQGLGNLAWWVRMAPAPVVAIGGILSGAQMQAVAATGAASACVVRGLGPEPSRTLPEWLSAWQCGQQSANGPMRRAAPAWPQPCLPSLYAGPTQR</sequence>
<evidence type="ECO:0000256" key="3">
    <source>
        <dbReference type="ARBA" id="ARBA00012135"/>
    </source>
</evidence>
<keyword evidence="8" id="KW-1185">Reference proteome</keyword>
<dbReference type="SUPFAM" id="SSF51391">
    <property type="entry name" value="Thiamin phosphate synthase"/>
    <property type="match status" value="1"/>
</dbReference>
<evidence type="ECO:0000256" key="1">
    <source>
        <dbReference type="ARBA" id="ARBA00001946"/>
    </source>
</evidence>
<dbReference type="EMBL" id="CP022423">
    <property type="protein sequence ID" value="ASM76575.1"/>
    <property type="molecule type" value="Genomic_DNA"/>
</dbReference>
<evidence type="ECO:0000313" key="7">
    <source>
        <dbReference type="EMBL" id="ASM76575.1"/>
    </source>
</evidence>
<organism evidence="7 8">
    <name type="scientific">Vitreoscilla filiformis</name>
    <dbReference type="NCBI Taxonomy" id="63"/>
    <lineage>
        <taxon>Bacteria</taxon>
        <taxon>Pseudomonadati</taxon>
        <taxon>Pseudomonadota</taxon>
        <taxon>Betaproteobacteria</taxon>
        <taxon>Neisseriales</taxon>
        <taxon>Neisseriaceae</taxon>
        <taxon>Vitreoscilla</taxon>
    </lineage>
</organism>
<dbReference type="PANTHER" id="PTHR20858:SF17">
    <property type="entry name" value="HYDROXYMETHYLPYRIMIDINE_PHOSPHOMETHYLPYRIMIDINE KINASE THI20-RELATED"/>
    <property type="match status" value="1"/>
</dbReference>
<dbReference type="Gene3D" id="3.20.20.70">
    <property type="entry name" value="Aldolase class I"/>
    <property type="match status" value="1"/>
</dbReference>
<dbReference type="InterPro" id="IPR029056">
    <property type="entry name" value="Ribokinase-like"/>
</dbReference>
<evidence type="ECO:0000256" key="2">
    <source>
        <dbReference type="ARBA" id="ARBA00004948"/>
    </source>
</evidence>
<dbReference type="InterPro" id="IPR022998">
    <property type="entry name" value="ThiamineP_synth_TenI"/>
</dbReference>
<feature type="domain" description="Thiamine phosphate synthase/TenI" evidence="5">
    <location>
        <begin position="330"/>
        <end position="525"/>
    </location>
</feature>
<dbReference type="Gene3D" id="3.40.1190.20">
    <property type="match status" value="1"/>
</dbReference>
<dbReference type="PANTHER" id="PTHR20858">
    <property type="entry name" value="PHOSPHOMETHYLPYRIMIDINE KINASE"/>
    <property type="match status" value="1"/>
</dbReference>
<dbReference type="Pfam" id="PF08543">
    <property type="entry name" value="Phos_pyr_kin"/>
    <property type="match status" value="1"/>
</dbReference>
<proteinExistence type="predicted"/>
<dbReference type="CDD" id="cd00564">
    <property type="entry name" value="TMP_TenI"/>
    <property type="match status" value="1"/>
</dbReference>
<accession>A0A221KC69</accession>
<evidence type="ECO:0000313" key="8">
    <source>
        <dbReference type="Proteomes" id="UP000199729"/>
    </source>
</evidence>
<evidence type="ECO:0000259" key="5">
    <source>
        <dbReference type="Pfam" id="PF02581"/>
    </source>
</evidence>
<feature type="domain" description="Pyridoxamine kinase/Phosphomethylpyrimidine kinase" evidence="6">
    <location>
        <begin position="25"/>
        <end position="272"/>
    </location>
</feature>
<name>A0A221KC69_VITFI</name>
<dbReference type="AlphaFoldDB" id="A0A221KC69"/>
<dbReference type="GO" id="GO:0008902">
    <property type="term" value="F:hydroxymethylpyrimidine kinase activity"/>
    <property type="evidence" value="ECO:0007669"/>
    <property type="project" value="UniProtKB-EC"/>
</dbReference>
<dbReference type="InterPro" id="IPR004399">
    <property type="entry name" value="HMP/HMP-P_kinase_dom"/>
</dbReference>
<gene>
    <name evidence="7" type="ORF">VITFI_CDS0797</name>
</gene>
<dbReference type="InterPro" id="IPR036206">
    <property type="entry name" value="ThiamineP_synth_sf"/>
</dbReference>
<dbReference type="InterPro" id="IPR013785">
    <property type="entry name" value="Aldolase_TIM"/>
</dbReference>
<dbReference type="GO" id="GO:0008972">
    <property type="term" value="F:phosphomethylpyrimidine kinase activity"/>
    <property type="evidence" value="ECO:0007669"/>
    <property type="project" value="InterPro"/>
</dbReference>
<dbReference type="KEGG" id="vff:VITFI_CDS0797"/>
<evidence type="ECO:0000256" key="4">
    <source>
        <dbReference type="ARBA" id="ARBA00023268"/>
    </source>
</evidence>
<dbReference type="OrthoDB" id="9810880at2"/>
<dbReference type="UniPathway" id="UPA00060">
    <property type="reaction ID" value="UER00138"/>
</dbReference>
<dbReference type="RefSeq" id="WP_089415889.1">
    <property type="nucleotide sequence ID" value="NZ_CP022423.1"/>
</dbReference>